<name>A0A0Q0VC23_VIBMT</name>
<dbReference type="PATRIC" id="fig|1481663.12.peg.1248"/>
<accession>A0A0Q0VC23</accession>
<dbReference type="EMBL" id="LBGP01000018">
    <property type="protein sequence ID" value="KQA99565.1"/>
    <property type="molecule type" value="Genomic_DNA"/>
</dbReference>
<reference evidence="2 3" key="1">
    <citation type="journal article" date="2015" name="Genome Biol. Evol.">
        <title>The Dynamics of Genetic Interactions between Vibrio metoecus and Vibrio cholerae, Two Close Relatives Co-Occurring in the Environment.</title>
        <authorList>
            <person name="Orata F.D."/>
            <person name="Kirchberger P.C."/>
            <person name="Meheust R."/>
            <person name="Barlow E.J."/>
            <person name="Tarr C.L."/>
            <person name="Boucher Y."/>
        </authorList>
    </citation>
    <scope>NUCLEOTIDE SEQUENCE [LARGE SCALE GENOMIC DNA]</scope>
    <source>
        <strain evidence="2 3">YB5B04</strain>
    </source>
</reference>
<organism evidence="2 3">
    <name type="scientific">Vibrio metoecus</name>
    <dbReference type="NCBI Taxonomy" id="1481663"/>
    <lineage>
        <taxon>Bacteria</taxon>
        <taxon>Pseudomonadati</taxon>
        <taxon>Pseudomonadota</taxon>
        <taxon>Gammaproteobacteria</taxon>
        <taxon>Vibrionales</taxon>
        <taxon>Vibrionaceae</taxon>
        <taxon>Vibrio</taxon>
    </lineage>
</organism>
<evidence type="ECO:0000256" key="1">
    <source>
        <dbReference type="SAM" id="Phobius"/>
    </source>
</evidence>
<dbReference type="AlphaFoldDB" id="A0A0Q0VC23"/>
<comment type="caution">
    <text evidence="2">The sequence shown here is derived from an EMBL/GenBank/DDBJ whole genome shotgun (WGS) entry which is preliminary data.</text>
</comment>
<dbReference type="OrthoDB" id="8538198at2"/>
<feature type="transmembrane region" description="Helical" evidence="1">
    <location>
        <begin position="156"/>
        <end position="178"/>
    </location>
</feature>
<dbReference type="RefSeq" id="WP_055064936.1">
    <property type="nucleotide sequence ID" value="NZ_LBGP01000018.1"/>
</dbReference>
<evidence type="ECO:0000313" key="2">
    <source>
        <dbReference type="EMBL" id="KQA99565.1"/>
    </source>
</evidence>
<protein>
    <submittedName>
        <fullName evidence="2">Uncharacterized protein</fullName>
    </submittedName>
</protein>
<evidence type="ECO:0000313" key="3">
    <source>
        <dbReference type="Proteomes" id="UP000050491"/>
    </source>
</evidence>
<sequence length="179" mass="20541">MLNRVYFHLEQRKILYQGKEDISPEIAKVMFSKLNTGYYTSQEEEFIIKLFVKKSFLNKRNGEYEFIKKSKPYKPNVIPKNIRILFLSIAAGLVLYGLFGINHGEIYLPSKRGHGVTFIGDSIFVLFGSFVVLAICCIIIVVDHYDKRNNEHLYDLALKGLGYVSLAFFIAACIWNLAS</sequence>
<feature type="transmembrane region" description="Helical" evidence="1">
    <location>
        <begin position="123"/>
        <end position="144"/>
    </location>
</feature>
<feature type="transmembrane region" description="Helical" evidence="1">
    <location>
        <begin position="84"/>
        <end position="103"/>
    </location>
</feature>
<proteinExistence type="predicted"/>
<keyword evidence="1" id="KW-0812">Transmembrane</keyword>
<gene>
    <name evidence="2" type="ORF">XV92_12290</name>
</gene>
<dbReference type="Proteomes" id="UP000050491">
    <property type="component" value="Unassembled WGS sequence"/>
</dbReference>
<keyword evidence="1" id="KW-1133">Transmembrane helix</keyword>
<keyword evidence="1" id="KW-0472">Membrane</keyword>